<protein>
    <submittedName>
        <fullName evidence="1">Uncharacterized protein</fullName>
    </submittedName>
</protein>
<dbReference type="Proteomes" id="UP000500953">
    <property type="component" value="Chromosome"/>
</dbReference>
<reference evidence="1 2" key="1">
    <citation type="journal article" date="2019" name="ACS Chem. Biol.">
        <title>Identification and Mobilization of a Cryptic Antibiotic Biosynthesis Gene Locus from a Human-Pathogenic Nocardia Isolate.</title>
        <authorList>
            <person name="Herisse M."/>
            <person name="Ishida K."/>
            <person name="Porter J.L."/>
            <person name="Howden B."/>
            <person name="Hertweck C."/>
            <person name="Stinear T.P."/>
            <person name="Pidot S.J."/>
        </authorList>
    </citation>
    <scope>NUCLEOTIDE SEQUENCE [LARGE SCALE GENOMIC DNA]</scope>
    <source>
        <strain evidence="1 2">AUSMDU00012715</strain>
    </source>
</reference>
<dbReference type="RefSeq" id="WP_167491020.1">
    <property type="nucleotide sequence ID" value="NZ_CP046173.1"/>
</dbReference>
<evidence type="ECO:0000313" key="2">
    <source>
        <dbReference type="Proteomes" id="UP000500953"/>
    </source>
</evidence>
<gene>
    <name evidence="1" type="ORF">F6W96_40920</name>
</gene>
<sequence length="164" mass="17947">MTAIDQYAAAHAVTVLPSAHALIDVFDERVAPASALTDAAHALACLYRGLIADPSPIDERVRERIGELEAQIDTRVRGQRTRCAGAGSRSAGAVIGALAMAWALAAWAREHLSPRDVRLHRVWSLLAWINNFYTDVVTGDMPARWMRPPVTWDAIAAIRGELQR</sequence>
<accession>A0A6G9ZDV9</accession>
<organism evidence="1 2">
    <name type="scientific">Nocardia terpenica</name>
    <dbReference type="NCBI Taxonomy" id="455432"/>
    <lineage>
        <taxon>Bacteria</taxon>
        <taxon>Bacillati</taxon>
        <taxon>Actinomycetota</taxon>
        <taxon>Actinomycetes</taxon>
        <taxon>Mycobacteriales</taxon>
        <taxon>Nocardiaceae</taxon>
        <taxon>Nocardia</taxon>
    </lineage>
</organism>
<name>A0A6G9ZDV9_9NOCA</name>
<dbReference type="EMBL" id="CP046173">
    <property type="protein sequence ID" value="QIS23702.1"/>
    <property type="molecule type" value="Genomic_DNA"/>
</dbReference>
<dbReference type="AlphaFoldDB" id="A0A6G9ZDV9"/>
<proteinExistence type="predicted"/>
<evidence type="ECO:0000313" key="1">
    <source>
        <dbReference type="EMBL" id="QIS23702.1"/>
    </source>
</evidence>